<sequence length="85" mass="8333">LMGSASSFDYNSAAAVTLSGASTATTQTLSQTFHGTVSVNAGGTFIPQYSLSAAPGGAFSTVAGSYMLIYPISASGANTSVGAWA</sequence>
<feature type="non-terminal residue" evidence="1">
    <location>
        <position position="1"/>
    </location>
</feature>
<organism evidence="1">
    <name type="scientific">uncultured Caudovirales phage</name>
    <dbReference type="NCBI Taxonomy" id="2100421"/>
    <lineage>
        <taxon>Viruses</taxon>
        <taxon>Duplodnaviria</taxon>
        <taxon>Heunggongvirae</taxon>
        <taxon>Uroviricota</taxon>
        <taxon>Caudoviricetes</taxon>
        <taxon>Peduoviridae</taxon>
        <taxon>Maltschvirus</taxon>
        <taxon>Maltschvirus maltsch</taxon>
    </lineage>
</organism>
<proteinExistence type="predicted"/>
<evidence type="ECO:0000313" key="1">
    <source>
        <dbReference type="EMBL" id="CAB5212846.1"/>
    </source>
</evidence>
<reference evidence="1" key="1">
    <citation type="submission" date="2020-05" db="EMBL/GenBank/DDBJ databases">
        <authorList>
            <person name="Chiriac C."/>
            <person name="Salcher M."/>
            <person name="Ghai R."/>
            <person name="Kavagutti S V."/>
        </authorList>
    </citation>
    <scope>NUCLEOTIDE SEQUENCE</scope>
</reference>
<name>A0A6J7WKZ2_9CAUD</name>
<dbReference type="EMBL" id="LR798234">
    <property type="protein sequence ID" value="CAB5212846.1"/>
    <property type="molecule type" value="Genomic_DNA"/>
</dbReference>
<gene>
    <name evidence="1" type="ORF">UFOVP189_59</name>
</gene>
<protein>
    <submittedName>
        <fullName evidence="1">Uncharacterized protein</fullName>
    </submittedName>
</protein>
<accession>A0A6J7WKZ2</accession>